<accession>A0A7S4SSE6</accession>
<dbReference type="PRINTS" id="PR00460">
    <property type="entry name" value="BPEROXIDASE"/>
</dbReference>
<evidence type="ECO:0000259" key="10">
    <source>
        <dbReference type="PROSITE" id="PS50873"/>
    </source>
</evidence>
<keyword evidence="2" id="KW-0575">Peroxidase</keyword>
<dbReference type="PANTHER" id="PTHR30555:SF0">
    <property type="entry name" value="CATALASE-PEROXIDASE"/>
    <property type="match status" value="1"/>
</dbReference>
<dbReference type="PRINTS" id="PR00458">
    <property type="entry name" value="PEROXIDASE"/>
</dbReference>
<dbReference type="GO" id="GO:0046872">
    <property type="term" value="F:metal ion binding"/>
    <property type="evidence" value="ECO:0007669"/>
    <property type="project" value="UniProtKB-KW"/>
</dbReference>
<dbReference type="GO" id="GO:0042744">
    <property type="term" value="P:hydrogen peroxide catabolic process"/>
    <property type="evidence" value="ECO:0007669"/>
    <property type="project" value="UniProtKB-KW"/>
</dbReference>
<evidence type="ECO:0000256" key="5">
    <source>
        <dbReference type="ARBA" id="ARBA00023002"/>
    </source>
</evidence>
<dbReference type="InterPro" id="IPR002016">
    <property type="entry name" value="Haem_peroxidase"/>
</dbReference>
<keyword evidence="9" id="KW-0732">Signal</keyword>
<gene>
    <name evidence="11" type="ORF">AMON00008_LOCUS53793</name>
</gene>
<evidence type="ECO:0000256" key="3">
    <source>
        <dbReference type="ARBA" id="ARBA00022617"/>
    </source>
</evidence>
<organism evidence="11">
    <name type="scientific">Alexandrium monilatum</name>
    <dbReference type="NCBI Taxonomy" id="311494"/>
    <lineage>
        <taxon>Eukaryota</taxon>
        <taxon>Sar</taxon>
        <taxon>Alveolata</taxon>
        <taxon>Dinophyceae</taxon>
        <taxon>Gonyaulacales</taxon>
        <taxon>Pyrocystaceae</taxon>
        <taxon>Alexandrium</taxon>
    </lineage>
</organism>
<dbReference type="GO" id="GO:0020037">
    <property type="term" value="F:heme binding"/>
    <property type="evidence" value="ECO:0007669"/>
    <property type="project" value="InterPro"/>
</dbReference>
<evidence type="ECO:0000256" key="2">
    <source>
        <dbReference type="ARBA" id="ARBA00022559"/>
    </source>
</evidence>
<dbReference type="Pfam" id="PF00141">
    <property type="entry name" value="peroxidase"/>
    <property type="match status" value="1"/>
</dbReference>
<dbReference type="Gene3D" id="1.10.520.10">
    <property type="match status" value="1"/>
</dbReference>
<dbReference type="PROSITE" id="PS50873">
    <property type="entry name" value="PEROXIDASE_4"/>
    <property type="match status" value="1"/>
</dbReference>
<dbReference type="EMBL" id="HBNR01075706">
    <property type="protein sequence ID" value="CAE4652073.1"/>
    <property type="molecule type" value="Transcribed_RNA"/>
</dbReference>
<dbReference type="GO" id="GO:0004096">
    <property type="term" value="F:catalase activity"/>
    <property type="evidence" value="ECO:0007669"/>
    <property type="project" value="InterPro"/>
</dbReference>
<dbReference type="InterPro" id="IPR019793">
    <property type="entry name" value="Peroxidases_heam-ligand_BS"/>
</dbReference>
<dbReference type="GO" id="GO:0070301">
    <property type="term" value="P:cellular response to hydrogen peroxide"/>
    <property type="evidence" value="ECO:0007669"/>
    <property type="project" value="TreeGrafter"/>
</dbReference>
<evidence type="ECO:0000256" key="1">
    <source>
        <dbReference type="ARBA" id="ARBA00001970"/>
    </source>
</evidence>
<comment type="catalytic activity">
    <reaction evidence="8">
        <text>2 H2O2 = O2 + 2 H2O</text>
        <dbReference type="Rhea" id="RHEA:20309"/>
        <dbReference type="ChEBI" id="CHEBI:15377"/>
        <dbReference type="ChEBI" id="CHEBI:15379"/>
        <dbReference type="ChEBI" id="CHEBI:16240"/>
        <dbReference type="EC" id="1.11.1.21"/>
    </reaction>
</comment>
<dbReference type="SUPFAM" id="SSF48113">
    <property type="entry name" value="Heme-dependent peroxidases"/>
    <property type="match status" value="1"/>
</dbReference>
<reference evidence="11" key="1">
    <citation type="submission" date="2021-01" db="EMBL/GenBank/DDBJ databases">
        <authorList>
            <person name="Corre E."/>
            <person name="Pelletier E."/>
            <person name="Niang G."/>
            <person name="Scheremetjew M."/>
            <person name="Finn R."/>
            <person name="Kale V."/>
            <person name="Holt S."/>
            <person name="Cochrane G."/>
            <person name="Meng A."/>
            <person name="Brown T."/>
            <person name="Cohen L."/>
        </authorList>
    </citation>
    <scope>NUCLEOTIDE SEQUENCE</scope>
    <source>
        <strain evidence="11">CCMP3105</strain>
    </source>
</reference>
<evidence type="ECO:0000256" key="8">
    <source>
        <dbReference type="ARBA" id="ARBA00049145"/>
    </source>
</evidence>
<dbReference type="Gene3D" id="1.10.420.10">
    <property type="entry name" value="Peroxidase, domain 2"/>
    <property type="match status" value="1"/>
</dbReference>
<comment type="cofactor">
    <cofactor evidence="1">
        <name>heme b</name>
        <dbReference type="ChEBI" id="CHEBI:60344"/>
    </cofactor>
</comment>
<dbReference type="InterPro" id="IPR000763">
    <property type="entry name" value="Catalase_peroxidase"/>
</dbReference>
<dbReference type="PANTHER" id="PTHR30555">
    <property type="entry name" value="HYDROPEROXIDASE I, BIFUNCTIONAL CATALASE-PEROXIDASE"/>
    <property type="match status" value="1"/>
</dbReference>
<dbReference type="GO" id="GO:0005829">
    <property type="term" value="C:cytosol"/>
    <property type="evidence" value="ECO:0007669"/>
    <property type="project" value="TreeGrafter"/>
</dbReference>
<sequence>MALRCLLLGAFAALPPAWAGAPCPGTPFGTPPENFARVPELPVYDEALRRLDLTAVMQDLEQLMTTSQDCWPADYGHYGPLFVRLAWHCSGSYRNTDGHGGCAGGRQRFEPERSWADNTNLDKARALLWPIKEKYGDGLSWGDLFTLAGTTAIYSMGGPVTEYCAGRLDSPDGTDSLDLGPSPQQERYAPCKVNGTCTKPLGSTTVGLIYLNPEGPVVEKPDGSWAPDPNPAGSARDIRDAFGRMGMNDSETVALIGGGHAFGKTHGACPLGAGPPPLEDPTNPWPGMCGSGKGKDAFTSGFEGPWTTKPTTWDNEFFRLLRSSTWEKHLGPGGHWQWRVAGAEGELAGIMRLTSDVALLHDEKYAAIVEEYAKNPQAFDEAFSAAWFKLTTDGGMWSREKKCVKPSFATMRMRSDDVTPASAGFISV</sequence>
<keyword evidence="5" id="KW-0560">Oxidoreductase</keyword>
<dbReference type="PROSITE" id="PS00435">
    <property type="entry name" value="PEROXIDASE_1"/>
    <property type="match status" value="1"/>
</dbReference>
<keyword evidence="6" id="KW-0408">Iron</keyword>
<feature type="signal peptide" evidence="9">
    <location>
        <begin position="1"/>
        <end position="19"/>
    </location>
</feature>
<dbReference type="InterPro" id="IPR019794">
    <property type="entry name" value="Peroxidases_AS"/>
</dbReference>
<evidence type="ECO:0000313" key="11">
    <source>
        <dbReference type="EMBL" id="CAE4652073.1"/>
    </source>
</evidence>
<dbReference type="InterPro" id="IPR010255">
    <property type="entry name" value="Haem_peroxidase_sf"/>
</dbReference>
<dbReference type="AlphaFoldDB" id="A0A7S4SSE6"/>
<dbReference type="PROSITE" id="PS00436">
    <property type="entry name" value="PEROXIDASE_2"/>
    <property type="match status" value="1"/>
</dbReference>
<feature type="domain" description="Plant heme peroxidase family profile" evidence="10">
    <location>
        <begin position="89"/>
        <end position="407"/>
    </location>
</feature>
<evidence type="ECO:0000256" key="6">
    <source>
        <dbReference type="ARBA" id="ARBA00023004"/>
    </source>
</evidence>
<evidence type="ECO:0000256" key="7">
    <source>
        <dbReference type="ARBA" id="ARBA00023324"/>
    </source>
</evidence>
<protein>
    <recommendedName>
        <fullName evidence="10">Plant heme peroxidase family profile domain-containing protein</fullName>
    </recommendedName>
</protein>
<evidence type="ECO:0000256" key="4">
    <source>
        <dbReference type="ARBA" id="ARBA00022723"/>
    </source>
</evidence>
<proteinExistence type="predicted"/>
<feature type="chain" id="PRO_5030572297" description="Plant heme peroxidase family profile domain-containing protein" evidence="9">
    <location>
        <begin position="20"/>
        <end position="428"/>
    </location>
</feature>
<keyword evidence="4" id="KW-0479">Metal-binding</keyword>
<keyword evidence="7" id="KW-0376">Hydrogen peroxide</keyword>
<keyword evidence="3" id="KW-0349">Heme</keyword>
<evidence type="ECO:0000256" key="9">
    <source>
        <dbReference type="SAM" id="SignalP"/>
    </source>
</evidence>
<name>A0A7S4SSE6_9DINO</name>